<evidence type="ECO:0000313" key="2">
    <source>
        <dbReference type="EMBL" id="KAK6125389.1"/>
    </source>
</evidence>
<dbReference type="EMBL" id="JABTTQ020002225">
    <property type="protein sequence ID" value="KAK6125389.1"/>
    <property type="molecule type" value="Genomic_DNA"/>
</dbReference>
<organism evidence="2 3">
    <name type="scientific">Rehmannia glutinosa</name>
    <name type="common">Chinese foxglove</name>
    <dbReference type="NCBI Taxonomy" id="99300"/>
    <lineage>
        <taxon>Eukaryota</taxon>
        <taxon>Viridiplantae</taxon>
        <taxon>Streptophyta</taxon>
        <taxon>Embryophyta</taxon>
        <taxon>Tracheophyta</taxon>
        <taxon>Spermatophyta</taxon>
        <taxon>Magnoliopsida</taxon>
        <taxon>eudicotyledons</taxon>
        <taxon>Gunneridae</taxon>
        <taxon>Pentapetalae</taxon>
        <taxon>asterids</taxon>
        <taxon>lamiids</taxon>
        <taxon>Lamiales</taxon>
        <taxon>Orobanchaceae</taxon>
        <taxon>Rehmannieae</taxon>
        <taxon>Rehmannia</taxon>
    </lineage>
</organism>
<sequence length="180" mass="20111">MGLPCGIGHQRKEILPSSSASLKFGTSLSVKKGLPSLLLPTLIGGSQGKILVARKHMNISDRGAFRKFGQMKFGDITFLPNIHLSFGLYQGRLQTKDRLHYMDIDQNCALCGTAPETLDHLFFQCNMTNQVWLQIKKWLCITRAMTTIKSALKYMKKEARGTSWQSCAKKSAVACTVYHI</sequence>
<reference evidence="2 3" key="1">
    <citation type="journal article" date="2021" name="Comput. Struct. Biotechnol. J.">
        <title>De novo genome assembly of the potent medicinal plant Rehmannia glutinosa using nanopore technology.</title>
        <authorList>
            <person name="Ma L."/>
            <person name="Dong C."/>
            <person name="Song C."/>
            <person name="Wang X."/>
            <person name="Zheng X."/>
            <person name="Niu Y."/>
            <person name="Chen S."/>
            <person name="Feng W."/>
        </authorList>
    </citation>
    <scope>NUCLEOTIDE SEQUENCE [LARGE SCALE GENOMIC DNA]</scope>
    <source>
        <strain evidence="2">DH-2019</strain>
    </source>
</reference>
<dbReference type="Pfam" id="PF13966">
    <property type="entry name" value="zf-RVT"/>
    <property type="match status" value="1"/>
</dbReference>
<accession>A0ABR0URR3</accession>
<feature type="domain" description="Reverse transcriptase zinc-binding" evidence="1">
    <location>
        <begin position="87"/>
        <end position="132"/>
    </location>
</feature>
<name>A0ABR0URR3_REHGL</name>
<evidence type="ECO:0000313" key="3">
    <source>
        <dbReference type="Proteomes" id="UP001318860"/>
    </source>
</evidence>
<comment type="caution">
    <text evidence="2">The sequence shown here is derived from an EMBL/GenBank/DDBJ whole genome shotgun (WGS) entry which is preliminary data.</text>
</comment>
<dbReference type="PANTHER" id="PTHR33116">
    <property type="entry name" value="REVERSE TRANSCRIPTASE ZINC-BINDING DOMAIN-CONTAINING PROTEIN-RELATED-RELATED"/>
    <property type="match status" value="1"/>
</dbReference>
<dbReference type="Proteomes" id="UP001318860">
    <property type="component" value="Unassembled WGS sequence"/>
</dbReference>
<protein>
    <recommendedName>
        <fullName evidence="1">Reverse transcriptase zinc-binding domain-containing protein</fullName>
    </recommendedName>
</protein>
<dbReference type="PANTHER" id="PTHR33116:SF84">
    <property type="entry name" value="RNA-DIRECTED DNA POLYMERASE"/>
    <property type="match status" value="1"/>
</dbReference>
<evidence type="ECO:0000259" key="1">
    <source>
        <dbReference type="Pfam" id="PF13966"/>
    </source>
</evidence>
<proteinExistence type="predicted"/>
<dbReference type="InterPro" id="IPR026960">
    <property type="entry name" value="RVT-Znf"/>
</dbReference>
<keyword evidence="3" id="KW-1185">Reference proteome</keyword>
<gene>
    <name evidence="2" type="ORF">DH2020_040858</name>
</gene>